<protein>
    <submittedName>
        <fullName evidence="1">Uncharacterized protein</fullName>
    </submittedName>
</protein>
<gene>
    <name evidence="1" type="ORF">VDGE_30696</name>
</gene>
<evidence type="ECO:0000313" key="1">
    <source>
        <dbReference type="EMBL" id="RXG41766.1"/>
    </source>
</evidence>
<reference evidence="1 2" key="1">
    <citation type="submission" date="2018-12" db="EMBL/GenBank/DDBJ databases">
        <title>Genome of Verticillium dahliae isolate Getta Getta.</title>
        <authorList>
            <person name="Gardiner D.M."/>
        </authorList>
    </citation>
    <scope>NUCLEOTIDE SEQUENCE [LARGE SCALE GENOMIC DNA]</scope>
    <source>
        <strain evidence="1 2">Getta Getta</strain>
    </source>
</reference>
<dbReference type="Proteomes" id="UP000288725">
    <property type="component" value="Chromosome 3"/>
</dbReference>
<dbReference type="AlphaFoldDB" id="A0A444RL16"/>
<name>A0A444RL16_VERDA</name>
<sequence>MALQYKQKGLETLRHALNGPIRRVTVATGLALALDEMSFGDTKTAIQHCQGVVSMVECSGGPTSLGLSEMLERLYWKRAFSLVNILQHEQVDRIATKEI</sequence>
<comment type="caution">
    <text evidence="1">The sequence shown here is derived from an EMBL/GenBank/DDBJ whole genome shotgun (WGS) entry which is preliminary data.</text>
</comment>
<dbReference type="EMBL" id="RSDZ01000175">
    <property type="protein sequence ID" value="RXG41766.1"/>
    <property type="molecule type" value="Genomic_DNA"/>
</dbReference>
<proteinExistence type="predicted"/>
<evidence type="ECO:0000313" key="2">
    <source>
        <dbReference type="Proteomes" id="UP000288725"/>
    </source>
</evidence>
<organism evidence="1 2">
    <name type="scientific">Verticillium dahliae</name>
    <name type="common">Verticillium wilt</name>
    <dbReference type="NCBI Taxonomy" id="27337"/>
    <lineage>
        <taxon>Eukaryota</taxon>
        <taxon>Fungi</taxon>
        <taxon>Dikarya</taxon>
        <taxon>Ascomycota</taxon>
        <taxon>Pezizomycotina</taxon>
        <taxon>Sordariomycetes</taxon>
        <taxon>Hypocreomycetidae</taxon>
        <taxon>Glomerellales</taxon>
        <taxon>Plectosphaerellaceae</taxon>
        <taxon>Verticillium</taxon>
    </lineage>
</organism>
<accession>A0A444RL16</accession>